<protein>
    <recommendedName>
        <fullName evidence="3">ATP-binding protein</fullName>
    </recommendedName>
</protein>
<evidence type="ECO:0008006" key="3">
    <source>
        <dbReference type="Google" id="ProtNLM"/>
    </source>
</evidence>
<keyword evidence="2" id="KW-1185">Reference proteome</keyword>
<gene>
    <name evidence="1" type="ORF">CA983_11775</name>
</gene>
<evidence type="ECO:0000313" key="2">
    <source>
        <dbReference type="Proteomes" id="UP000195105"/>
    </source>
</evidence>
<dbReference type="Proteomes" id="UP000195105">
    <property type="component" value="Unassembled WGS sequence"/>
</dbReference>
<comment type="caution">
    <text evidence="1">The sequence shown here is derived from an EMBL/GenBank/DDBJ whole genome shotgun (WGS) entry which is preliminary data.</text>
</comment>
<organism evidence="1 2">
    <name type="scientific">Streptomyces swartbergensis</name>
    <dbReference type="NCBI Taxonomy" id="487165"/>
    <lineage>
        <taxon>Bacteria</taxon>
        <taxon>Bacillati</taxon>
        <taxon>Actinomycetota</taxon>
        <taxon>Actinomycetes</taxon>
        <taxon>Kitasatosporales</taxon>
        <taxon>Streptomycetaceae</taxon>
        <taxon>Streptomyces</taxon>
    </lineage>
</organism>
<sequence length="295" mass="31787">MTNTDTTSRHLRVAPLGFLPEEGLALDLGRGDKVVTITRDGWKVVPAATDLPTFRRTLNTKLLPAPVPGGSLTELRELLNVGDQEWARIVAWLLASLLPDITRPVLLLTGVPCSGKSVTVQLLGHLIDPGFPFGPLPGNEDAWETAVDAARVVGFDNVARVPDWQSDALCVAVSGGAMTKRGLGEPFPFVPRPDRAFILAGSLAPDEIRADLADRTVVVELQRLAQRRPESELWKAYTKARPRILGALLDLLVAVLGKLPAVREKADRGEIPPQRMADHGLVLVALEEATGGRPA</sequence>
<accession>A0A243S603</accession>
<name>A0A243S603_9ACTN</name>
<proteinExistence type="predicted"/>
<evidence type="ECO:0000313" key="1">
    <source>
        <dbReference type="EMBL" id="OUD03004.1"/>
    </source>
</evidence>
<dbReference type="RefSeq" id="WP_086600841.1">
    <property type="nucleotide sequence ID" value="NZ_NGFN01000054.1"/>
</dbReference>
<dbReference type="SUPFAM" id="SSF52540">
    <property type="entry name" value="P-loop containing nucleoside triphosphate hydrolases"/>
    <property type="match status" value="1"/>
</dbReference>
<dbReference type="AlphaFoldDB" id="A0A243S603"/>
<dbReference type="EMBL" id="NGFN01000054">
    <property type="protein sequence ID" value="OUD03004.1"/>
    <property type="molecule type" value="Genomic_DNA"/>
</dbReference>
<dbReference type="InterPro" id="IPR027417">
    <property type="entry name" value="P-loop_NTPase"/>
</dbReference>
<reference evidence="1 2" key="1">
    <citation type="submission" date="2017-05" db="EMBL/GenBank/DDBJ databases">
        <title>Biotechnological potential of actinobacteria isolated from South African environments.</title>
        <authorList>
            <person name="Le Roes-Hill M."/>
            <person name="Prins A."/>
            <person name="Durrell K.A."/>
        </authorList>
    </citation>
    <scope>NUCLEOTIDE SEQUENCE [LARGE SCALE GENOMIC DNA]</scope>
    <source>
        <strain evidence="1 2">HMC13</strain>
    </source>
</reference>